<keyword evidence="4" id="KW-0804">Transcription</keyword>
<dbReference type="PANTHER" id="PTHR30055:SF234">
    <property type="entry name" value="HTH-TYPE TRANSCRIPTIONAL REGULATOR BETI"/>
    <property type="match status" value="1"/>
</dbReference>
<reference evidence="7" key="1">
    <citation type="submission" date="2024-05" db="EMBL/GenBank/DDBJ databases">
        <title>Herbiconiux sp. A18JL235.</title>
        <authorList>
            <person name="Zhang G."/>
        </authorList>
    </citation>
    <scope>NUCLEOTIDE SEQUENCE</scope>
    <source>
        <strain evidence="7">A18JL235</strain>
    </source>
</reference>
<keyword evidence="1" id="KW-0678">Repressor</keyword>
<dbReference type="Pfam" id="PF00440">
    <property type="entry name" value="TetR_N"/>
    <property type="match status" value="1"/>
</dbReference>
<name>A0AB39BGQ9_9MICO</name>
<dbReference type="SUPFAM" id="SSF46689">
    <property type="entry name" value="Homeodomain-like"/>
    <property type="match status" value="1"/>
</dbReference>
<dbReference type="Pfam" id="PF13977">
    <property type="entry name" value="TetR_C_6"/>
    <property type="match status" value="1"/>
</dbReference>
<accession>A0AB39BGQ9</accession>
<dbReference type="GO" id="GO:0003700">
    <property type="term" value="F:DNA-binding transcription factor activity"/>
    <property type="evidence" value="ECO:0007669"/>
    <property type="project" value="TreeGrafter"/>
</dbReference>
<evidence type="ECO:0000256" key="4">
    <source>
        <dbReference type="ARBA" id="ARBA00023163"/>
    </source>
</evidence>
<evidence type="ECO:0000256" key="3">
    <source>
        <dbReference type="ARBA" id="ARBA00023125"/>
    </source>
</evidence>
<dbReference type="SUPFAM" id="SSF48498">
    <property type="entry name" value="Tetracyclin repressor-like, C-terminal domain"/>
    <property type="match status" value="1"/>
</dbReference>
<dbReference type="InterPro" id="IPR036271">
    <property type="entry name" value="Tet_transcr_reg_TetR-rel_C_sf"/>
</dbReference>
<dbReference type="InterPro" id="IPR039538">
    <property type="entry name" value="BetI_C"/>
</dbReference>
<evidence type="ECO:0000259" key="6">
    <source>
        <dbReference type="PROSITE" id="PS50977"/>
    </source>
</evidence>
<sequence length="222" mass="23005">MSRATRTRLSAPERAAQLATTACELALEEGLGALTLRGLAARAGVAPGLVAHYEPSMEALVARTYSAIVAAELDEVEELLAGVRSRNSDGGEVAALAVLIRTLLDPARDATTVVWVEAWGLGRRNEALASAVRDHMAAWNALVTELVEAGVASGRFSTDDPPAVARQLIGLIDGANAQAMVLHGDTAGQQLLIAQVLERMLGLAPGSLSGRDDPPGGGGSRR</sequence>
<dbReference type="GO" id="GO:0000976">
    <property type="term" value="F:transcription cis-regulatory region binding"/>
    <property type="evidence" value="ECO:0007669"/>
    <property type="project" value="TreeGrafter"/>
</dbReference>
<feature type="domain" description="HTH tetR-type" evidence="6">
    <location>
        <begin position="12"/>
        <end position="72"/>
    </location>
</feature>
<evidence type="ECO:0000256" key="5">
    <source>
        <dbReference type="PROSITE-ProRule" id="PRU00335"/>
    </source>
</evidence>
<keyword evidence="2" id="KW-0805">Transcription regulation</keyword>
<dbReference type="InterPro" id="IPR050109">
    <property type="entry name" value="HTH-type_TetR-like_transc_reg"/>
</dbReference>
<dbReference type="Gene3D" id="1.10.357.10">
    <property type="entry name" value="Tetracycline Repressor, domain 2"/>
    <property type="match status" value="1"/>
</dbReference>
<feature type="DNA-binding region" description="H-T-H motif" evidence="5">
    <location>
        <begin position="35"/>
        <end position="54"/>
    </location>
</feature>
<evidence type="ECO:0000313" key="7">
    <source>
        <dbReference type="EMBL" id="XDI05536.1"/>
    </source>
</evidence>
<dbReference type="PANTHER" id="PTHR30055">
    <property type="entry name" value="HTH-TYPE TRANSCRIPTIONAL REGULATOR RUTR"/>
    <property type="match status" value="1"/>
</dbReference>
<dbReference type="InterPro" id="IPR009057">
    <property type="entry name" value="Homeodomain-like_sf"/>
</dbReference>
<dbReference type="AlphaFoldDB" id="A0AB39BGQ9"/>
<proteinExistence type="predicted"/>
<keyword evidence="3 5" id="KW-0238">DNA-binding</keyword>
<dbReference type="EMBL" id="CP162511">
    <property type="protein sequence ID" value="XDI05536.1"/>
    <property type="molecule type" value="Genomic_DNA"/>
</dbReference>
<gene>
    <name evidence="7" type="ORF">ABFY20_00165</name>
</gene>
<dbReference type="RefSeq" id="WP_368497921.1">
    <property type="nucleotide sequence ID" value="NZ_CP162511.1"/>
</dbReference>
<evidence type="ECO:0000256" key="2">
    <source>
        <dbReference type="ARBA" id="ARBA00023015"/>
    </source>
</evidence>
<dbReference type="InterPro" id="IPR001647">
    <property type="entry name" value="HTH_TetR"/>
</dbReference>
<evidence type="ECO:0000256" key="1">
    <source>
        <dbReference type="ARBA" id="ARBA00022491"/>
    </source>
</evidence>
<protein>
    <submittedName>
        <fullName evidence="7">TetR/AcrR family transcriptional regulator</fullName>
    </submittedName>
</protein>
<dbReference type="PROSITE" id="PS50977">
    <property type="entry name" value="HTH_TETR_2"/>
    <property type="match status" value="1"/>
</dbReference>
<organism evidence="7">
    <name type="scientific">Herbiconiux sp. A18JL235</name>
    <dbReference type="NCBI Taxonomy" id="3152363"/>
    <lineage>
        <taxon>Bacteria</taxon>
        <taxon>Bacillati</taxon>
        <taxon>Actinomycetota</taxon>
        <taxon>Actinomycetes</taxon>
        <taxon>Micrococcales</taxon>
        <taxon>Microbacteriaceae</taxon>
        <taxon>Herbiconiux</taxon>
    </lineage>
</organism>